<protein>
    <recommendedName>
        <fullName evidence="2">calcium/calmodulin-dependent protein kinase</fullName>
        <ecNumber evidence="2">2.7.11.17</ecNumber>
    </recommendedName>
</protein>
<accession>A0AAJ7IUZ9</accession>
<organism evidence="15 16">
    <name type="scientific">Ceratina calcarata</name>
    <dbReference type="NCBI Taxonomy" id="156304"/>
    <lineage>
        <taxon>Eukaryota</taxon>
        <taxon>Metazoa</taxon>
        <taxon>Ecdysozoa</taxon>
        <taxon>Arthropoda</taxon>
        <taxon>Hexapoda</taxon>
        <taxon>Insecta</taxon>
        <taxon>Pterygota</taxon>
        <taxon>Neoptera</taxon>
        <taxon>Endopterygota</taxon>
        <taxon>Hymenoptera</taxon>
        <taxon>Apocrita</taxon>
        <taxon>Aculeata</taxon>
        <taxon>Apoidea</taxon>
        <taxon>Anthophila</taxon>
        <taxon>Apidae</taxon>
        <taxon>Ceratina</taxon>
        <taxon>Zadontomerus</taxon>
    </lineage>
</organism>
<evidence type="ECO:0000256" key="4">
    <source>
        <dbReference type="ARBA" id="ARBA00022553"/>
    </source>
</evidence>
<dbReference type="PROSITE" id="PS00107">
    <property type="entry name" value="PROTEIN_KINASE_ATP"/>
    <property type="match status" value="1"/>
</dbReference>
<keyword evidence="3 13" id="KW-0723">Serine/threonine-protein kinase</keyword>
<dbReference type="FunFam" id="1.10.510.10:FF:000001">
    <property type="entry name" value="Calcium/calmodulin-dependent protein kinase type II subunit delta"/>
    <property type="match status" value="1"/>
</dbReference>
<comment type="catalytic activity">
    <reaction evidence="11">
        <text>L-seryl-[protein] + ATP = O-phospho-L-seryl-[protein] + ADP + H(+)</text>
        <dbReference type="Rhea" id="RHEA:17989"/>
        <dbReference type="Rhea" id="RHEA-COMP:9863"/>
        <dbReference type="Rhea" id="RHEA-COMP:11604"/>
        <dbReference type="ChEBI" id="CHEBI:15378"/>
        <dbReference type="ChEBI" id="CHEBI:29999"/>
        <dbReference type="ChEBI" id="CHEBI:30616"/>
        <dbReference type="ChEBI" id="CHEBI:83421"/>
        <dbReference type="ChEBI" id="CHEBI:456216"/>
        <dbReference type="EC" id="2.7.11.17"/>
    </reaction>
</comment>
<dbReference type="GO" id="GO:0007154">
    <property type="term" value="P:cell communication"/>
    <property type="evidence" value="ECO:0007669"/>
    <property type="project" value="UniProtKB-ARBA"/>
</dbReference>
<dbReference type="InterPro" id="IPR032710">
    <property type="entry name" value="NTF2-like_dom_sf"/>
</dbReference>
<evidence type="ECO:0000313" key="16">
    <source>
        <dbReference type="RefSeq" id="XP_017877737.1"/>
    </source>
</evidence>
<keyword evidence="15" id="KW-1185">Reference proteome</keyword>
<dbReference type="CDD" id="cd14086">
    <property type="entry name" value="STKc_CaMKII"/>
    <property type="match status" value="1"/>
</dbReference>
<dbReference type="FunFam" id="3.30.200.20:FF:000002">
    <property type="entry name" value="Calcium/calmodulin-dependent protein kinase type II subunit delta isoform 2"/>
    <property type="match status" value="1"/>
</dbReference>
<dbReference type="InterPro" id="IPR011009">
    <property type="entry name" value="Kinase-like_dom_sf"/>
</dbReference>
<dbReference type="AlphaFoldDB" id="A0AAJ7IUZ9"/>
<dbReference type="SMART" id="SM00220">
    <property type="entry name" value="S_TKc"/>
    <property type="match status" value="1"/>
</dbReference>
<evidence type="ECO:0000256" key="13">
    <source>
        <dbReference type="RuleBase" id="RU000304"/>
    </source>
</evidence>
<dbReference type="Proteomes" id="UP000694925">
    <property type="component" value="Unplaced"/>
</dbReference>
<evidence type="ECO:0000256" key="10">
    <source>
        <dbReference type="ARBA" id="ARBA00047307"/>
    </source>
</evidence>
<evidence type="ECO:0000256" key="3">
    <source>
        <dbReference type="ARBA" id="ARBA00022527"/>
    </source>
</evidence>
<keyword evidence="4" id="KW-0597">Phosphoprotein</keyword>
<dbReference type="GO" id="GO:0010468">
    <property type="term" value="P:regulation of gene expression"/>
    <property type="evidence" value="ECO:0007669"/>
    <property type="project" value="UniProtKB-ARBA"/>
</dbReference>
<dbReference type="CTD" id="43828"/>
<dbReference type="Gene3D" id="1.10.510.10">
    <property type="entry name" value="Transferase(Phosphotransferase) domain 1"/>
    <property type="match status" value="1"/>
</dbReference>
<keyword evidence="8 12" id="KW-0067">ATP-binding</keyword>
<evidence type="ECO:0000256" key="7">
    <source>
        <dbReference type="ARBA" id="ARBA00022777"/>
    </source>
</evidence>
<dbReference type="GO" id="GO:0023052">
    <property type="term" value="P:signaling"/>
    <property type="evidence" value="ECO:0007669"/>
    <property type="project" value="UniProtKB-ARBA"/>
</dbReference>
<dbReference type="SUPFAM" id="SSF54427">
    <property type="entry name" value="NTF2-like"/>
    <property type="match status" value="1"/>
</dbReference>
<dbReference type="RefSeq" id="XP_017877737.1">
    <property type="nucleotide sequence ID" value="XM_018022248.2"/>
</dbReference>
<dbReference type="Gene3D" id="6.10.140.620">
    <property type="match status" value="1"/>
</dbReference>
<dbReference type="PROSITE" id="PS50011">
    <property type="entry name" value="PROTEIN_KINASE_DOM"/>
    <property type="match status" value="1"/>
</dbReference>
<dbReference type="Pfam" id="PF08332">
    <property type="entry name" value="CaMKII_AD"/>
    <property type="match status" value="1"/>
</dbReference>
<keyword evidence="6 12" id="KW-0547">Nucleotide-binding</keyword>
<feature type="binding site" evidence="12">
    <location>
        <position position="42"/>
    </location>
    <ligand>
        <name>ATP</name>
        <dbReference type="ChEBI" id="CHEBI:30616"/>
    </ligand>
</feature>
<dbReference type="Gene3D" id="3.10.450.50">
    <property type="match status" value="1"/>
</dbReference>
<evidence type="ECO:0000313" key="15">
    <source>
        <dbReference type="Proteomes" id="UP000694925"/>
    </source>
</evidence>
<dbReference type="GO" id="GO:0005516">
    <property type="term" value="F:calmodulin binding"/>
    <property type="evidence" value="ECO:0007669"/>
    <property type="project" value="UniProtKB-KW"/>
</dbReference>
<dbReference type="PANTHER" id="PTHR24347">
    <property type="entry name" value="SERINE/THREONINE-PROTEIN KINASE"/>
    <property type="match status" value="1"/>
</dbReference>
<evidence type="ECO:0000256" key="6">
    <source>
        <dbReference type="ARBA" id="ARBA00022741"/>
    </source>
</evidence>
<dbReference type="InterPro" id="IPR017441">
    <property type="entry name" value="Protein_kinase_ATP_BS"/>
</dbReference>
<keyword evidence="7 16" id="KW-0418">Kinase</keyword>
<dbReference type="SUPFAM" id="SSF56112">
    <property type="entry name" value="Protein kinase-like (PK-like)"/>
    <property type="match status" value="1"/>
</dbReference>
<evidence type="ECO:0000256" key="11">
    <source>
        <dbReference type="ARBA" id="ARBA00047430"/>
    </source>
</evidence>
<feature type="domain" description="Protein kinase" evidence="14">
    <location>
        <begin position="13"/>
        <end position="271"/>
    </location>
</feature>
<dbReference type="EC" id="2.7.11.17" evidence="2"/>
<evidence type="ECO:0000256" key="8">
    <source>
        <dbReference type="ARBA" id="ARBA00022840"/>
    </source>
</evidence>
<evidence type="ECO:0000256" key="2">
    <source>
        <dbReference type="ARBA" id="ARBA00012434"/>
    </source>
</evidence>
<dbReference type="PROSITE" id="PS00108">
    <property type="entry name" value="PROTEIN_KINASE_ST"/>
    <property type="match status" value="1"/>
</dbReference>
<dbReference type="GO" id="GO:0030424">
    <property type="term" value="C:axon"/>
    <property type="evidence" value="ECO:0007669"/>
    <property type="project" value="UniProtKB-ARBA"/>
</dbReference>
<dbReference type="InterPro" id="IPR013543">
    <property type="entry name" value="Ca/CaM-dep_prot_kinase-assoc"/>
</dbReference>
<keyword evidence="9" id="KW-0112">Calmodulin-binding</keyword>
<proteinExistence type="inferred from homology"/>
<dbReference type="GO" id="GO:0005524">
    <property type="term" value="F:ATP binding"/>
    <property type="evidence" value="ECO:0007669"/>
    <property type="project" value="UniProtKB-UniRule"/>
</dbReference>
<dbReference type="InterPro" id="IPR000719">
    <property type="entry name" value="Prot_kinase_dom"/>
</dbReference>
<dbReference type="GO" id="GO:0007613">
    <property type="term" value="P:memory"/>
    <property type="evidence" value="ECO:0007669"/>
    <property type="project" value="UniProtKB-ARBA"/>
</dbReference>
<comment type="catalytic activity">
    <reaction evidence="10">
        <text>L-threonyl-[protein] + ATP = O-phospho-L-threonyl-[protein] + ADP + H(+)</text>
        <dbReference type="Rhea" id="RHEA:46608"/>
        <dbReference type="Rhea" id="RHEA-COMP:11060"/>
        <dbReference type="Rhea" id="RHEA-COMP:11605"/>
        <dbReference type="ChEBI" id="CHEBI:15378"/>
        <dbReference type="ChEBI" id="CHEBI:30013"/>
        <dbReference type="ChEBI" id="CHEBI:30616"/>
        <dbReference type="ChEBI" id="CHEBI:61977"/>
        <dbReference type="ChEBI" id="CHEBI:456216"/>
        <dbReference type="EC" id="2.7.11.17"/>
    </reaction>
</comment>
<sequence>MATAICTRFSDEYELHEELGKGAFSVVRRCVQRNTGHEFAAKIINTKKLTPRDFQKLEREARICRKLQHPNIVRLHESIQEENSHYLVFDLVTGGELFEDIVAREFYSEADASHCIQQILESVNHCHHNGIVHRDLKPENLLLASKIKGAAVKLADFGLAIEVQGDAQAWFGFAGTPGYLSPEVLRKEPYGKPVDIWACGVILYILLVGYPPFWDEDQHKLYAQIKAGSYDYPSPEWDTVTPEAKNLINQMLTVNPSKRITASDALKHPWICQRERVASVVHRQETVDCLKKFNARRKLKGAILTTILATRNFSSKYDAQGRSIITKKGDGSQVKESTDSSTTIEDDDPKARRLEIIKMTEQLIESVNTGDFEAYTKICDPHLTAFEPEALGNLVEGMDFHKFYFDNVLGKNCKAVNTTILNPHVHLLGEDAACIAYVRLTQYMDKQGVAHTHQSEESRVWHKKDNKWQNVHFHRSAATGSSPYTFSHK</sequence>
<evidence type="ECO:0000256" key="12">
    <source>
        <dbReference type="PROSITE-ProRule" id="PRU10141"/>
    </source>
</evidence>
<evidence type="ECO:0000256" key="5">
    <source>
        <dbReference type="ARBA" id="ARBA00022679"/>
    </source>
</evidence>
<dbReference type="FunFam" id="3.10.450.50:FF:000009">
    <property type="entry name" value="Calcium/calmodulin-dependent protein kinase type II"/>
    <property type="match status" value="1"/>
</dbReference>
<dbReference type="Pfam" id="PF00069">
    <property type="entry name" value="Pkinase"/>
    <property type="match status" value="1"/>
</dbReference>
<dbReference type="InterPro" id="IPR008271">
    <property type="entry name" value="Ser/Thr_kinase_AS"/>
</dbReference>
<evidence type="ECO:0000256" key="9">
    <source>
        <dbReference type="ARBA" id="ARBA00022860"/>
    </source>
</evidence>
<dbReference type="GeneID" id="108623622"/>
<reference evidence="16" key="1">
    <citation type="submission" date="2025-08" db="UniProtKB">
        <authorList>
            <consortium name="RefSeq"/>
        </authorList>
    </citation>
    <scope>IDENTIFICATION</scope>
    <source>
        <tissue evidence="16">Whole body</tissue>
    </source>
</reference>
<dbReference type="Gene3D" id="3.30.200.20">
    <property type="entry name" value="Phosphorylase Kinase, domain 1"/>
    <property type="match status" value="1"/>
</dbReference>
<dbReference type="GO" id="GO:0004683">
    <property type="term" value="F:calcium/calmodulin-dependent protein kinase activity"/>
    <property type="evidence" value="ECO:0007669"/>
    <property type="project" value="UniProtKB-EC"/>
</dbReference>
<evidence type="ECO:0000256" key="1">
    <source>
        <dbReference type="ARBA" id="ARBA00005354"/>
    </source>
</evidence>
<comment type="similarity">
    <text evidence="1">Belongs to the protein kinase superfamily. CAMK Ser/Thr protein kinase family. CaMK subfamily.</text>
</comment>
<evidence type="ECO:0000259" key="14">
    <source>
        <dbReference type="PROSITE" id="PS50011"/>
    </source>
</evidence>
<name>A0AAJ7IUZ9_9HYME</name>
<gene>
    <name evidence="16" type="primary">LOC108623622</name>
</gene>
<keyword evidence="5" id="KW-0808">Transferase</keyword>